<protein>
    <submittedName>
        <fullName evidence="1">Uncharacterized protein</fullName>
    </submittedName>
</protein>
<comment type="caution">
    <text evidence="1">The sequence shown here is derived from an EMBL/GenBank/DDBJ whole genome shotgun (WGS) entry which is preliminary data.</text>
</comment>
<organism evidence="1">
    <name type="scientific">bioreactor metagenome</name>
    <dbReference type="NCBI Taxonomy" id="1076179"/>
    <lineage>
        <taxon>unclassified sequences</taxon>
        <taxon>metagenomes</taxon>
        <taxon>ecological metagenomes</taxon>
    </lineage>
</organism>
<name>A0A645FJE0_9ZZZZ</name>
<sequence length="91" mass="10411">MGITGNIIEFVLILSQLRLRQLIGFQEQLKCGKLDGNRSDPDQMIDHCHFAFEVTVEFDDMAIRDHGGRLVFGHQCQFDPPEFQSDDFPQG</sequence>
<accession>A0A645FJE0</accession>
<dbReference type="AlphaFoldDB" id="A0A645FJE0"/>
<proteinExistence type="predicted"/>
<reference evidence="1" key="1">
    <citation type="submission" date="2019-08" db="EMBL/GenBank/DDBJ databases">
        <authorList>
            <person name="Kucharzyk K."/>
            <person name="Murdoch R.W."/>
            <person name="Higgins S."/>
            <person name="Loffler F."/>
        </authorList>
    </citation>
    <scope>NUCLEOTIDE SEQUENCE</scope>
</reference>
<evidence type="ECO:0000313" key="1">
    <source>
        <dbReference type="EMBL" id="MPN14080.1"/>
    </source>
</evidence>
<dbReference type="EMBL" id="VSSQ01060671">
    <property type="protein sequence ID" value="MPN14080.1"/>
    <property type="molecule type" value="Genomic_DNA"/>
</dbReference>
<gene>
    <name evidence="1" type="ORF">SDC9_161406</name>
</gene>